<comment type="caution">
    <text evidence="8">The sequence shown here is derived from an EMBL/GenBank/DDBJ whole genome shotgun (WGS) entry which is preliminary data.</text>
</comment>
<evidence type="ECO:0000256" key="2">
    <source>
        <dbReference type="ARBA" id="ARBA00022448"/>
    </source>
</evidence>
<dbReference type="GO" id="GO:0016020">
    <property type="term" value="C:membrane"/>
    <property type="evidence" value="ECO:0007669"/>
    <property type="project" value="UniProtKB-SubCell"/>
</dbReference>
<feature type="region of interest" description="Disordered" evidence="6">
    <location>
        <begin position="370"/>
        <end position="392"/>
    </location>
</feature>
<evidence type="ECO:0000256" key="1">
    <source>
        <dbReference type="ARBA" id="ARBA00004141"/>
    </source>
</evidence>
<dbReference type="GO" id="GO:0022857">
    <property type="term" value="F:transmembrane transporter activity"/>
    <property type="evidence" value="ECO:0007669"/>
    <property type="project" value="InterPro"/>
</dbReference>
<evidence type="ECO:0000313" key="9">
    <source>
        <dbReference type="Proteomes" id="UP000324585"/>
    </source>
</evidence>
<dbReference type="AlphaFoldDB" id="A0A5J4YPI0"/>
<dbReference type="OMA" id="MNESICG"/>
<dbReference type="Pfam" id="PF07690">
    <property type="entry name" value="MFS_1"/>
    <property type="match status" value="1"/>
</dbReference>
<evidence type="ECO:0000256" key="6">
    <source>
        <dbReference type="SAM" id="MobiDB-lite"/>
    </source>
</evidence>
<feature type="compositionally biased region" description="Basic and acidic residues" evidence="6">
    <location>
        <begin position="18"/>
        <end position="27"/>
    </location>
</feature>
<gene>
    <name evidence="8" type="ORF">FVE85_9044</name>
</gene>
<evidence type="ECO:0000256" key="5">
    <source>
        <dbReference type="ARBA" id="ARBA00023136"/>
    </source>
</evidence>
<feature type="compositionally biased region" description="Basic and acidic residues" evidence="6">
    <location>
        <begin position="383"/>
        <end position="392"/>
    </location>
</feature>
<dbReference type="InterPro" id="IPR036259">
    <property type="entry name" value="MFS_trans_sf"/>
</dbReference>
<keyword evidence="5 7" id="KW-0472">Membrane</keyword>
<feature type="transmembrane region" description="Helical" evidence="7">
    <location>
        <begin position="490"/>
        <end position="509"/>
    </location>
</feature>
<reference evidence="9" key="1">
    <citation type="journal article" date="2019" name="Nat. Commun.">
        <title>Expansion of phycobilisome linker gene families in mesophilic red algae.</title>
        <authorList>
            <person name="Lee J."/>
            <person name="Kim D."/>
            <person name="Bhattacharya D."/>
            <person name="Yoon H.S."/>
        </authorList>
    </citation>
    <scope>NUCLEOTIDE SEQUENCE [LARGE SCALE GENOMIC DNA]</scope>
    <source>
        <strain evidence="9">CCMP 1328</strain>
    </source>
</reference>
<feature type="transmembrane region" description="Helical" evidence="7">
    <location>
        <begin position="556"/>
        <end position="577"/>
    </location>
</feature>
<evidence type="ECO:0000313" key="8">
    <source>
        <dbReference type="EMBL" id="KAA8492772.1"/>
    </source>
</evidence>
<feature type="transmembrane region" description="Helical" evidence="7">
    <location>
        <begin position="626"/>
        <end position="643"/>
    </location>
</feature>
<keyword evidence="4 7" id="KW-1133">Transmembrane helix</keyword>
<dbReference type="PANTHER" id="PTHR23504">
    <property type="entry name" value="MAJOR FACILITATOR SUPERFAMILY DOMAIN-CONTAINING PROTEIN 10"/>
    <property type="match status" value="1"/>
</dbReference>
<keyword evidence="2" id="KW-0813">Transport</keyword>
<dbReference type="OrthoDB" id="10262656at2759"/>
<sequence length="657" mass="71561">MRSSTDRSERSALLAESKLGRDEKSVAETDDDGQEDELSTGLILTCLFAYFVEAFNLFGLFAYSVFMIRDFGIQEKHVGTYAGLLGSTWPFAQTFASLIWGSFSDRYGRKPALMMGAGATAVFSLGFGFSQSFWQAAAFRILGGIFNGNVSVVKTIMAESTTRSNQARAFATIGLSYSLGIMLAPTLCGLVSRPCENRVFAGALGSLCSEGDGLMAKFPYLAPNILQCALSVLSVLIVKLCLVETREAAEDNSAAACMEDASTSQPPSTAILEVETPHVKPPTDLAALRKSSTHAGHSVVAEPLIRIGSEQQPSLRQSYSYAGKQASAKPSLKGRAVHRRCIMFGQVYEKTESGAMERIVSKPRHRNRLIGHIRSPSLDDLGNDGHDSDPENVEEERLRAMLSMPISFRPPVLDRERVEDVVHEIGEEMDASRVASQSSYHDVAEANLKLMAILGYAGGCFSQIIYDEGFPIYTSSPTSVGGLSFSPQEVGIALLFGGVVLFVYQIWFWPHVAAWLGPVKAFRAFLWLQIAAGLLIPTASIFAFRRCFVLEWAVILIAQTLKVIGQATSFTAVNILVSNSAAPHERGWVSGMSQASAALVRTVGPTVGGALWSLSTQLTEVPYHQSLIFMLSVFSNMVLYWWSARLPETLNYPQSQK</sequence>
<feature type="transmembrane region" description="Helical" evidence="7">
    <location>
        <begin position="521"/>
        <end position="544"/>
    </location>
</feature>
<dbReference type="Gene3D" id="1.20.1250.20">
    <property type="entry name" value="MFS general substrate transporter like domains"/>
    <property type="match status" value="2"/>
</dbReference>
<dbReference type="InterPro" id="IPR011701">
    <property type="entry name" value="MFS"/>
</dbReference>
<feature type="transmembrane region" description="Helical" evidence="7">
    <location>
        <begin position="42"/>
        <end position="66"/>
    </location>
</feature>
<feature type="compositionally biased region" description="Basic and acidic residues" evidence="6">
    <location>
        <begin position="1"/>
        <end position="10"/>
    </location>
</feature>
<dbReference type="EMBL" id="VRMN01000008">
    <property type="protein sequence ID" value="KAA8492772.1"/>
    <property type="molecule type" value="Genomic_DNA"/>
</dbReference>
<organism evidence="8 9">
    <name type="scientific">Porphyridium purpureum</name>
    <name type="common">Red alga</name>
    <name type="synonym">Porphyridium cruentum</name>
    <dbReference type="NCBI Taxonomy" id="35688"/>
    <lineage>
        <taxon>Eukaryota</taxon>
        <taxon>Rhodophyta</taxon>
        <taxon>Bangiophyceae</taxon>
        <taxon>Porphyridiales</taxon>
        <taxon>Porphyridiaceae</taxon>
        <taxon>Porphyridium</taxon>
    </lineage>
</organism>
<evidence type="ECO:0000256" key="4">
    <source>
        <dbReference type="ARBA" id="ARBA00022989"/>
    </source>
</evidence>
<comment type="subcellular location">
    <subcellularLocation>
        <location evidence="1">Membrane</location>
        <topology evidence="1">Multi-pass membrane protein</topology>
    </subcellularLocation>
</comment>
<keyword evidence="9" id="KW-1185">Reference proteome</keyword>
<protein>
    <submittedName>
        <fullName evidence="8">Putative peptide/nitrate transporter</fullName>
    </submittedName>
</protein>
<accession>A0A5J4YPI0</accession>
<dbReference type="PANTHER" id="PTHR23504:SF117">
    <property type="entry name" value="MAJOR FACILITATOR SUPERFAMILY PROTEIN"/>
    <property type="match status" value="1"/>
</dbReference>
<feature type="transmembrane region" description="Helical" evidence="7">
    <location>
        <begin position="112"/>
        <end position="131"/>
    </location>
</feature>
<proteinExistence type="predicted"/>
<evidence type="ECO:0000256" key="7">
    <source>
        <dbReference type="SAM" id="Phobius"/>
    </source>
</evidence>
<feature type="region of interest" description="Disordered" evidence="6">
    <location>
        <begin position="1"/>
        <end position="34"/>
    </location>
</feature>
<feature type="transmembrane region" description="Helical" evidence="7">
    <location>
        <begin position="78"/>
        <end position="100"/>
    </location>
</feature>
<keyword evidence="3 7" id="KW-0812">Transmembrane</keyword>
<evidence type="ECO:0000256" key="3">
    <source>
        <dbReference type="ARBA" id="ARBA00022692"/>
    </source>
</evidence>
<dbReference type="SUPFAM" id="SSF103473">
    <property type="entry name" value="MFS general substrate transporter"/>
    <property type="match status" value="1"/>
</dbReference>
<name>A0A5J4YPI0_PORPP</name>
<dbReference type="Proteomes" id="UP000324585">
    <property type="component" value="Unassembled WGS sequence"/>
</dbReference>
<feature type="transmembrane region" description="Helical" evidence="7">
    <location>
        <begin position="169"/>
        <end position="192"/>
    </location>
</feature>